<sequence>MFGLLACFSAICASLQLARHDFFPLFVTGRNLMFKIQCTPAIITGSSVVLRPCALFVLVFIAIHSFR</sequence>
<evidence type="ECO:0000256" key="1">
    <source>
        <dbReference type="SAM" id="Phobius"/>
    </source>
</evidence>
<feature type="transmembrane region" description="Helical" evidence="1">
    <location>
        <begin position="42"/>
        <end position="63"/>
    </location>
</feature>
<proteinExistence type="predicted"/>
<keyword evidence="1" id="KW-0472">Membrane</keyword>
<protein>
    <submittedName>
        <fullName evidence="2">Uncharacterized protein</fullName>
    </submittedName>
</protein>
<keyword evidence="1" id="KW-0812">Transmembrane</keyword>
<organism evidence="2">
    <name type="scientific">Anopheles darlingi</name>
    <name type="common">Mosquito</name>
    <dbReference type="NCBI Taxonomy" id="43151"/>
    <lineage>
        <taxon>Eukaryota</taxon>
        <taxon>Metazoa</taxon>
        <taxon>Ecdysozoa</taxon>
        <taxon>Arthropoda</taxon>
        <taxon>Hexapoda</taxon>
        <taxon>Insecta</taxon>
        <taxon>Pterygota</taxon>
        <taxon>Neoptera</taxon>
        <taxon>Endopterygota</taxon>
        <taxon>Diptera</taxon>
        <taxon>Nematocera</taxon>
        <taxon>Culicoidea</taxon>
        <taxon>Culicidae</taxon>
        <taxon>Anophelinae</taxon>
        <taxon>Anopheles</taxon>
    </lineage>
</organism>
<accession>A0A2M4DHS4</accession>
<dbReference type="EMBL" id="GGFL01012913">
    <property type="protein sequence ID" value="MBW77091.1"/>
    <property type="molecule type" value="Transcribed_RNA"/>
</dbReference>
<keyword evidence="1" id="KW-1133">Transmembrane helix</keyword>
<dbReference type="AlphaFoldDB" id="A0A2M4DHS4"/>
<reference evidence="2" key="1">
    <citation type="submission" date="2018-01" db="EMBL/GenBank/DDBJ databases">
        <title>An insight into the sialome of Amazonian anophelines.</title>
        <authorList>
            <person name="Ribeiro J.M."/>
            <person name="Scarpassa V."/>
            <person name="Calvo E."/>
        </authorList>
    </citation>
    <scope>NUCLEOTIDE SEQUENCE</scope>
</reference>
<name>A0A2M4DHS4_ANODA</name>
<evidence type="ECO:0000313" key="2">
    <source>
        <dbReference type="EMBL" id="MBW77091.1"/>
    </source>
</evidence>